<dbReference type="Proteomes" id="UP001283361">
    <property type="component" value="Unassembled WGS sequence"/>
</dbReference>
<reference evidence="1" key="1">
    <citation type="journal article" date="2023" name="G3 (Bethesda)">
        <title>A reference genome for the long-term kleptoplast-retaining sea slug Elysia crispata morphotype clarki.</title>
        <authorList>
            <person name="Eastman K.E."/>
            <person name="Pendleton A.L."/>
            <person name="Shaikh M.A."/>
            <person name="Suttiyut T."/>
            <person name="Ogas R."/>
            <person name="Tomko P."/>
            <person name="Gavelis G."/>
            <person name="Widhalm J.R."/>
            <person name="Wisecaver J.H."/>
        </authorList>
    </citation>
    <scope>NUCLEOTIDE SEQUENCE</scope>
    <source>
        <strain evidence="1">ECLA1</strain>
    </source>
</reference>
<evidence type="ECO:0000313" key="1">
    <source>
        <dbReference type="EMBL" id="KAK3761441.1"/>
    </source>
</evidence>
<protein>
    <submittedName>
        <fullName evidence="1">Uncharacterized protein</fullName>
    </submittedName>
</protein>
<name>A0AAE0Z3G8_9GAST</name>
<keyword evidence="2" id="KW-1185">Reference proteome</keyword>
<comment type="caution">
    <text evidence="1">The sequence shown here is derived from an EMBL/GenBank/DDBJ whole genome shotgun (WGS) entry which is preliminary data.</text>
</comment>
<organism evidence="1 2">
    <name type="scientific">Elysia crispata</name>
    <name type="common">lettuce slug</name>
    <dbReference type="NCBI Taxonomy" id="231223"/>
    <lineage>
        <taxon>Eukaryota</taxon>
        <taxon>Metazoa</taxon>
        <taxon>Spiralia</taxon>
        <taxon>Lophotrochozoa</taxon>
        <taxon>Mollusca</taxon>
        <taxon>Gastropoda</taxon>
        <taxon>Heterobranchia</taxon>
        <taxon>Euthyneura</taxon>
        <taxon>Panpulmonata</taxon>
        <taxon>Sacoglossa</taxon>
        <taxon>Placobranchoidea</taxon>
        <taxon>Plakobranchidae</taxon>
        <taxon>Elysia</taxon>
    </lineage>
</organism>
<accession>A0AAE0Z3G8</accession>
<evidence type="ECO:0000313" key="2">
    <source>
        <dbReference type="Proteomes" id="UP001283361"/>
    </source>
</evidence>
<proteinExistence type="predicted"/>
<sequence>MGQVYSGLLKVAVSPEFTESKTYGWKKLEFLTKLSSTERSVSVREQRPRLTASLLNFLFLACLGADEKPRRHQTPTLWWKRKAGSSPALSASVARWWTQYR</sequence>
<gene>
    <name evidence="1" type="ORF">RRG08_065262</name>
</gene>
<dbReference type="AlphaFoldDB" id="A0AAE0Z3G8"/>
<dbReference type="EMBL" id="JAWDGP010004892">
    <property type="protein sequence ID" value="KAK3761441.1"/>
    <property type="molecule type" value="Genomic_DNA"/>
</dbReference>